<accession>A0A1V1PGX1</accession>
<proteinExistence type="predicted"/>
<dbReference type="Pfam" id="PF08545">
    <property type="entry name" value="ACP_syn_III"/>
    <property type="match status" value="1"/>
</dbReference>
<dbReference type="Proteomes" id="UP000189670">
    <property type="component" value="Unassembled WGS sequence"/>
</dbReference>
<dbReference type="AlphaFoldDB" id="A0A1V1PGX1"/>
<keyword evidence="1" id="KW-0808">Transferase</keyword>
<sequence>MFPKLKWGTYFPRIPYEQVTIVSKSIFTNIKIKGIAGVVPKDKVVNLEAHAHLTEVEKKKAIKLTGVHEYRKASPEVCASDLCQHASEILFEHLNISPSTIDAILFVSQTPDYRLPSTSCLLQHKLSCHSNTLAFDMNLGCSGFIYGLYTACSFLQGAGLNRILLLCGDTQTKLCHSEDKNVSFILGDAGTATIIDIEKNASDIKMELMTDGSRYNKLMVPAGGFRTPSTVHTRMIKKQSDGGIRSQEHISMDGMEIFNFSVTDVVKSIRNFMNDENIDEHKTDYLILHQANKFMTDKIARKLKFSSGKVPYSLNVFGNTSCASIPITIAHHFSQHKISGKKTVFFQDSEWDCPGESSILYWIILFVHQ</sequence>
<dbReference type="GO" id="GO:0006633">
    <property type="term" value="P:fatty acid biosynthetic process"/>
    <property type="evidence" value="ECO:0007669"/>
    <property type="project" value="InterPro"/>
</dbReference>
<evidence type="ECO:0000259" key="3">
    <source>
        <dbReference type="Pfam" id="PF08541"/>
    </source>
</evidence>
<dbReference type="Gene3D" id="3.40.47.10">
    <property type="match status" value="1"/>
</dbReference>
<dbReference type="SUPFAM" id="SSF53901">
    <property type="entry name" value="Thiolase-like"/>
    <property type="match status" value="1"/>
</dbReference>
<evidence type="ECO:0000313" key="6">
    <source>
        <dbReference type="Proteomes" id="UP000189670"/>
    </source>
</evidence>
<dbReference type="PANTHER" id="PTHR34069">
    <property type="entry name" value="3-OXOACYL-[ACYL-CARRIER-PROTEIN] SYNTHASE 3"/>
    <property type="match status" value="1"/>
</dbReference>
<dbReference type="Pfam" id="PF08541">
    <property type="entry name" value="ACP_syn_III_C"/>
    <property type="match status" value="1"/>
</dbReference>
<comment type="caution">
    <text evidence="5">The sequence shown here is derived from an EMBL/GenBank/DDBJ whole genome shotgun (WGS) entry which is preliminary data.</text>
</comment>
<feature type="domain" description="Beta-ketoacyl-[acyl-carrier-protein] synthase III C-terminal" evidence="3">
    <location>
        <begin position="275"/>
        <end position="345"/>
    </location>
</feature>
<keyword evidence="2" id="KW-0012">Acyltransferase</keyword>
<evidence type="ECO:0000313" key="5">
    <source>
        <dbReference type="EMBL" id="ETR74152.1"/>
    </source>
</evidence>
<dbReference type="EMBL" id="ATBP01000019">
    <property type="protein sequence ID" value="ETR74152.1"/>
    <property type="molecule type" value="Genomic_DNA"/>
</dbReference>
<evidence type="ECO:0000259" key="4">
    <source>
        <dbReference type="Pfam" id="PF08545"/>
    </source>
</evidence>
<feature type="domain" description="Beta-ketoacyl-[acyl-carrier-protein] synthase III N-terminal" evidence="4">
    <location>
        <begin position="135"/>
        <end position="212"/>
    </location>
</feature>
<dbReference type="GO" id="GO:0004315">
    <property type="term" value="F:3-oxoacyl-[acyl-carrier-protein] synthase activity"/>
    <property type="evidence" value="ECO:0007669"/>
    <property type="project" value="InterPro"/>
</dbReference>
<dbReference type="PANTHER" id="PTHR34069:SF2">
    <property type="entry name" value="BETA-KETOACYL-[ACYL-CARRIER-PROTEIN] SYNTHASE III"/>
    <property type="match status" value="1"/>
</dbReference>
<name>A0A1V1PGX1_9BACT</name>
<evidence type="ECO:0000256" key="2">
    <source>
        <dbReference type="ARBA" id="ARBA00023315"/>
    </source>
</evidence>
<protein>
    <submittedName>
        <fullName evidence="5">3-oxoacyl-[acyl-carrier-protein] synthase III</fullName>
    </submittedName>
</protein>
<reference evidence="6" key="1">
    <citation type="submission" date="2012-11" db="EMBL/GenBank/DDBJ databases">
        <authorList>
            <person name="Lucero-Rivera Y.E."/>
            <person name="Tovar-Ramirez D."/>
        </authorList>
    </citation>
    <scope>NUCLEOTIDE SEQUENCE [LARGE SCALE GENOMIC DNA]</scope>
    <source>
        <strain evidence="6">Araruama</strain>
    </source>
</reference>
<gene>
    <name evidence="5" type="ORF">OMM_00406</name>
</gene>
<dbReference type="CDD" id="cd00830">
    <property type="entry name" value="KAS_III"/>
    <property type="match status" value="1"/>
</dbReference>
<dbReference type="InterPro" id="IPR016039">
    <property type="entry name" value="Thiolase-like"/>
</dbReference>
<evidence type="ECO:0000256" key="1">
    <source>
        <dbReference type="ARBA" id="ARBA00022679"/>
    </source>
</evidence>
<dbReference type="GO" id="GO:0044550">
    <property type="term" value="P:secondary metabolite biosynthetic process"/>
    <property type="evidence" value="ECO:0007669"/>
    <property type="project" value="TreeGrafter"/>
</dbReference>
<dbReference type="InterPro" id="IPR013751">
    <property type="entry name" value="ACP_syn_III_N"/>
</dbReference>
<dbReference type="InterPro" id="IPR013747">
    <property type="entry name" value="ACP_syn_III_C"/>
</dbReference>
<organism evidence="5 6">
    <name type="scientific">Candidatus Magnetoglobus multicellularis str. Araruama</name>
    <dbReference type="NCBI Taxonomy" id="890399"/>
    <lineage>
        <taxon>Bacteria</taxon>
        <taxon>Pseudomonadati</taxon>
        <taxon>Thermodesulfobacteriota</taxon>
        <taxon>Desulfobacteria</taxon>
        <taxon>Desulfobacterales</taxon>
        <taxon>Desulfobacteraceae</taxon>
        <taxon>Candidatus Magnetoglobus</taxon>
    </lineage>
</organism>